<feature type="region of interest" description="Disordered" evidence="1">
    <location>
        <begin position="192"/>
        <end position="232"/>
    </location>
</feature>
<name>A0ABN9TMM8_9DINO</name>
<proteinExistence type="predicted"/>
<dbReference type="EMBL" id="CAUYUJ010014861">
    <property type="protein sequence ID" value="CAK0846995.1"/>
    <property type="molecule type" value="Genomic_DNA"/>
</dbReference>
<dbReference type="Gene3D" id="1.20.1050.10">
    <property type="match status" value="2"/>
</dbReference>
<dbReference type="Pfam" id="PF14497">
    <property type="entry name" value="GST_C_3"/>
    <property type="match status" value="1"/>
</dbReference>
<comment type="caution">
    <text evidence="3">The sequence shown here is derived from an EMBL/GenBank/DDBJ whole genome shotgun (WGS) entry which is preliminary data.</text>
</comment>
<reference evidence="3" key="1">
    <citation type="submission" date="2023-10" db="EMBL/GenBank/DDBJ databases">
        <authorList>
            <person name="Chen Y."/>
            <person name="Shah S."/>
            <person name="Dougan E. K."/>
            <person name="Thang M."/>
            <person name="Chan C."/>
        </authorList>
    </citation>
    <scope>NUCLEOTIDE SEQUENCE [LARGE SCALE GENOMIC DNA]</scope>
</reference>
<feature type="domain" description="Glutathione S-transferase C-terminal" evidence="2">
    <location>
        <begin position="281"/>
        <end position="360"/>
    </location>
</feature>
<dbReference type="InterPro" id="IPR036282">
    <property type="entry name" value="Glutathione-S-Trfase_C_sf"/>
</dbReference>
<dbReference type="PANTHER" id="PTHR11571">
    <property type="entry name" value="GLUTATHIONE S-TRANSFERASE"/>
    <property type="match status" value="1"/>
</dbReference>
<organism evidence="3 4">
    <name type="scientific">Prorocentrum cordatum</name>
    <dbReference type="NCBI Taxonomy" id="2364126"/>
    <lineage>
        <taxon>Eukaryota</taxon>
        <taxon>Sar</taxon>
        <taxon>Alveolata</taxon>
        <taxon>Dinophyceae</taxon>
        <taxon>Prorocentrales</taxon>
        <taxon>Prorocentraceae</taxon>
        <taxon>Prorocentrum</taxon>
    </lineage>
</organism>
<dbReference type="InterPro" id="IPR050213">
    <property type="entry name" value="GST_superfamily"/>
</dbReference>
<protein>
    <recommendedName>
        <fullName evidence="2">Glutathione S-transferase C-terminal domain-containing protein</fullName>
    </recommendedName>
</protein>
<accession>A0ABN9TMM8</accession>
<gene>
    <name evidence="3" type="ORF">PCOR1329_LOCUS40337</name>
</gene>
<sequence>MEILGNRIACLGDCALEIDYRIARAWAAFHKHYRLLLCRSAPVMKRLDKLRAFVLPALLYNIGTCHVSKKHLSRLRGVEQKMMRRVLCYRLPYSIDPQADVEDCMAISAQKFKMYRQKGLLVPVLEVDGQAWGQSQALLRWAGRRAGLYPEALQLQCDAVEEALVDVRGLLRYGHVLRAPGVKCVPLTEPQQAEAAQADRSHGSNLTARPKRPRREQARRWPRRAHDRTATQPDVVQDRAAAGGRCAQVILGRIAPRGPGCWQARSCGHVCFAPGLLSTAINETLLPQRFADLERALARSGGPYFCGERMTICDLSFYVLAGGILDGSYAEGVSPAVLDGCPGLLGLLETVGAHPQVLEWSRAAAAAGVALIGSCCPPA</sequence>
<dbReference type="InterPro" id="IPR004046">
    <property type="entry name" value="GST_C"/>
</dbReference>
<dbReference type="Gene3D" id="3.40.30.10">
    <property type="entry name" value="Glutaredoxin"/>
    <property type="match status" value="1"/>
</dbReference>
<evidence type="ECO:0000313" key="3">
    <source>
        <dbReference type="EMBL" id="CAK0846995.1"/>
    </source>
</evidence>
<evidence type="ECO:0000259" key="2">
    <source>
        <dbReference type="Pfam" id="PF14497"/>
    </source>
</evidence>
<evidence type="ECO:0000313" key="4">
    <source>
        <dbReference type="Proteomes" id="UP001189429"/>
    </source>
</evidence>
<dbReference type="SUPFAM" id="SSF47616">
    <property type="entry name" value="GST C-terminal domain-like"/>
    <property type="match status" value="1"/>
</dbReference>
<evidence type="ECO:0000256" key="1">
    <source>
        <dbReference type="SAM" id="MobiDB-lite"/>
    </source>
</evidence>
<dbReference type="Proteomes" id="UP001189429">
    <property type="component" value="Unassembled WGS sequence"/>
</dbReference>
<keyword evidence="4" id="KW-1185">Reference proteome</keyword>